<reference evidence="2 3" key="1">
    <citation type="submission" date="2019-08" db="EMBL/GenBank/DDBJ databases">
        <authorList>
            <person name="Herpell B J."/>
        </authorList>
    </citation>
    <scope>NUCLEOTIDE SEQUENCE [LARGE SCALE GENOMIC DNA]</scope>
    <source>
        <strain evidence="3">Msb3</strain>
    </source>
</reference>
<keyword evidence="1" id="KW-1133">Transmembrane helix</keyword>
<dbReference type="KEGG" id="pdio:PDMSB3_1685"/>
<organism evidence="2 3">
    <name type="scientific">Paraburkholderia dioscoreae</name>
    <dbReference type="NCBI Taxonomy" id="2604047"/>
    <lineage>
        <taxon>Bacteria</taxon>
        <taxon>Pseudomonadati</taxon>
        <taxon>Pseudomonadota</taxon>
        <taxon>Betaproteobacteria</taxon>
        <taxon>Burkholderiales</taxon>
        <taxon>Burkholderiaceae</taxon>
        <taxon>Paraburkholderia</taxon>
    </lineage>
</organism>
<evidence type="ECO:0000313" key="2">
    <source>
        <dbReference type="EMBL" id="VVD28141.1"/>
    </source>
</evidence>
<gene>
    <name evidence="2" type="ORF">PDMSB3_1685</name>
</gene>
<keyword evidence="1" id="KW-0812">Transmembrane</keyword>
<evidence type="ECO:0000256" key="1">
    <source>
        <dbReference type="SAM" id="Phobius"/>
    </source>
</evidence>
<feature type="transmembrane region" description="Helical" evidence="1">
    <location>
        <begin position="6"/>
        <end position="26"/>
    </location>
</feature>
<evidence type="ECO:0000313" key="3">
    <source>
        <dbReference type="Proteomes" id="UP000325811"/>
    </source>
</evidence>
<accession>A0A5Q4ZB18</accession>
<keyword evidence="3" id="KW-1185">Reference proteome</keyword>
<keyword evidence="1" id="KW-0472">Membrane</keyword>
<proteinExistence type="predicted"/>
<dbReference type="AlphaFoldDB" id="A0A5Q4ZB18"/>
<sequence length="101" mass="10506">MGADSSIAGAGGGLGLVVWGAVSVMFPGAWRALVGEVVRVEWPFPWLIVHGDFEAANAQSAALKLANSRSASLSPALINRVLLNQAFLNPAPSPSRNEAPR</sequence>
<dbReference type="Proteomes" id="UP000325811">
    <property type="component" value="Chromosome I"/>
</dbReference>
<dbReference type="EMBL" id="LR699553">
    <property type="protein sequence ID" value="VVD28141.1"/>
    <property type="molecule type" value="Genomic_DNA"/>
</dbReference>
<protein>
    <submittedName>
        <fullName evidence="2">Uncharacterized protein</fullName>
    </submittedName>
</protein>
<name>A0A5Q4ZB18_9BURK</name>